<sequence length="435" mass="47376">MNEMVNEQIIDISGPLKGEIEVPGDKSMTHRAIMLASLAEGVSTIYKPLLGEDCRRTMDIFRLLGVDIKEDEDKLVVNSPGYKAFKTPHQVLYTGNSGTTTRLLAGLLSGLGIESVLSGDVSIGKRPMDRVLRPLKSMNANIEGIEDNYTPLIIKPSVIKGINYKMEVASAQVKSAILFASLFSKEATIIKELDVSRNHTETMFRHFNIPIEAEGLSITTIPEAIRYIKPADFHVPGDISSAAFFIVAALITPGSDVTIHNVGINPTRSGIIDIVEKMGGNIQLFNQTTGAEPTASIRIQYTPMLQPIKIEGELVPKAIDELPVIALLCTQAVGTSTIKDAEELKVKETNRIDTTADMLNLLGFELQPTNDGLIIHPSEFKTNATVDSLTDHRIGMMLAVASLLSSEPVKIKQFDAVNVSFPGFLPKLKLLENEG</sequence>
<feature type="binding site" evidence="9">
    <location>
        <position position="31"/>
    </location>
    <ligand>
        <name>3-phosphoshikimate</name>
        <dbReference type="ChEBI" id="CHEBI:145989"/>
    </ligand>
</feature>
<comment type="function">
    <text evidence="1 9">Catalyzes the transfer of the enolpyruvyl moiety of phosphoenolpyruvate (PEP) to the 5-hydroxyl of shikimate-3-phosphate (S3P) to produce enolpyruvyl shikimate-3-phosphate and inorganic phosphate.</text>
</comment>
<dbReference type="SUPFAM" id="SSF55205">
    <property type="entry name" value="EPT/RTPC-like"/>
    <property type="match status" value="1"/>
</dbReference>
<dbReference type="FunFam" id="3.65.10.10:FF:000005">
    <property type="entry name" value="3-phosphoshikimate 1-carboxyvinyltransferase"/>
    <property type="match status" value="1"/>
</dbReference>
<dbReference type="EMBL" id="ACJA02000004">
    <property type="protein sequence ID" value="EFH94658.1"/>
    <property type="molecule type" value="Genomic_DNA"/>
</dbReference>
<keyword evidence="7 9" id="KW-0057">Aromatic amino acid biosynthesis</keyword>
<comment type="similarity">
    <text evidence="3 9">Belongs to the EPSP synthase family.</text>
</comment>
<dbReference type="UniPathway" id="UPA00053">
    <property type="reaction ID" value="UER00089"/>
</dbReference>
<dbReference type="GO" id="GO:0009073">
    <property type="term" value="P:aromatic amino acid family biosynthetic process"/>
    <property type="evidence" value="ECO:0007669"/>
    <property type="project" value="UniProtKB-KW"/>
</dbReference>
<evidence type="ECO:0000256" key="8">
    <source>
        <dbReference type="ARBA" id="ARBA00044633"/>
    </source>
</evidence>
<evidence type="ECO:0000256" key="9">
    <source>
        <dbReference type="HAMAP-Rule" id="MF_00210"/>
    </source>
</evidence>
<protein>
    <recommendedName>
        <fullName evidence="9">3-phosphoshikimate 1-carboxyvinyltransferase</fullName>
        <ecNumber evidence="9">2.5.1.19</ecNumber>
    </recommendedName>
    <alternativeName>
        <fullName evidence="9">5-enolpyruvylshikimate-3-phosphate synthase</fullName>
        <shortName evidence="9">EPSP synthase</shortName>
        <shortName evidence="9">EPSPS</shortName>
    </alternativeName>
</protein>
<keyword evidence="4 9" id="KW-0963">Cytoplasm</keyword>
<dbReference type="HOGENOM" id="CLU_024321_0_1_9"/>
<keyword evidence="5 9" id="KW-0028">Amino-acid biosynthesis</keyword>
<gene>
    <name evidence="9 11" type="primary">aroA</name>
    <name evidence="11" type="ORF">HMPREF0769_12279</name>
</gene>
<dbReference type="Gene3D" id="3.65.10.10">
    <property type="entry name" value="Enolpyruvate transferase domain"/>
    <property type="match status" value="2"/>
</dbReference>
<feature type="binding site" evidence="9">
    <location>
        <position position="320"/>
    </location>
    <ligand>
        <name>3-phosphoshikimate</name>
        <dbReference type="ChEBI" id="CHEBI:145989"/>
    </ligand>
</feature>
<dbReference type="GO" id="GO:0009423">
    <property type="term" value="P:chorismate biosynthetic process"/>
    <property type="evidence" value="ECO:0007669"/>
    <property type="project" value="UniProtKB-UniRule"/>
</dbReference>
<feature type="binding site" evidence="9">
    <location>
        <position position="351"/>
    </location>
    <ligand>
        <name>phosphoenolpyruvate</name>
        <dbReference type="ChEBI" id="CHEBI:58702"/>
    </ligand>
</feature>
<feature type="binding site" evidence="9">
    <location>
        <position position="126"/>
    </location>
    <ligand>
        <name>phosphoenolpyruvate</name>
        <dbReference type="ChEBI" id="CHEBI:58702"/>
    </ligand>
</feature>
<feature type="binding site" evidence="9">
    <location>
        <position position="172"/>
    </location>
    <ligand>
        <name>3-phosphoshikimate</name>
        <dbReference type="ChEBI" id="CHEBI:145989"/>
    </ligand>
</feature>
<feature type="binding site" evidence="9">
    <location>
        <position position="26"/>
    </location>
    <ligand>
        <name>phosphoenolpyruvate</name>
        <dbReference type="ChEBI" id="CHEBI:58702"/>
    </ligand>
</feature>
<dbReference type="Pfam" id="PF00275">
    <property type="entry name" value="EPSP_synthase"/>
    <property type="match status" value="1"/>
</dbReference>
<proteinExistence type="inferred from homology"/>
<accession>A0A0E1X776</accession>
<dbReference type="PROSITE" id="PS00104">
    <property type="entry name" value="EPSP_SYNTHASE_1"/>
    <property type="match status" value="1"/>
</dbReference>
<comment type="subcellular location">
    <subcellularLocation>
        <location evidence="9">Cytoplasm</location>
    </subcellularLocation>
</comment>
<comment type="caution">
    <text evidence="11">The sequence shown here is derived from an EMBL/GenBank/DDBJ whole genome shotgun (WGS) entry which is preliminary data.</text>
</comment>
<dbReference type="GO" id="GO:0008652">
    <property type="term" value="P:amino acid biosynthetic process"/>
    <property type="evidence" value="ECO:0007669"/>
    <property type="project" value="UniProtKB-KW"/>
</dbReference>
<evidence type="ECO:0000259" key="10">
    <source>
        <dbReference type="Pfam" id="PF00275"/>
    </source>
</evidence>
<organism evidence="11">
    <name type="scientific">Staphylococcus aureus subsp. aureus MN8</name>
    <dbReference type="NCBI Taxonomy" id="548470"/>
    <lineage>
        <taxon>Bacteria</taxon>
        <taxon>Bacillati</taxon>
        <taxon>Bacillota</taxon>
        <taxon>Bacilli</taxon>
        <taxon>Bacillales</taxon>
        <taxon>Staphylococcaceae</taxon>
        <taxon>Staphylococcus</taxon>
    </lineage>
</organism>
<dbReference type="Proteomes" id="UP000003455">
    <property type="component" value="Chromosome"/>
</dbReference>
<feature type="binding site" evidence="9">
    <location>
        <position position="393"/>
    </location>
    <ligand>
        <name>phosphoenolpyruvate</name>
        <dbReference type="ChEBI" id="CHEBI:58702"/>
    </ligand>
</feature>
<name>A0A0E1X776_STAAU</name>
<evidence type="ECO:0000256" key="3">
    <source>
        <dbReference type="ARBA" id="ARBA00009948"/>
    </source>
</evidence>
<evidence type="ECO:0000256" key="2">
    <source>
        <dbReference type="ARBA" id="ARBA00004811"/>
    </source>
</evidence>
<dbReference type="InterPro" id="IPR001986">
    <property type="entry name" value="Enolpyruvate_Tfrase_dom"/>
</dbReference>
<feature type="active site" description="Proton acceptor" evidence="9">
    <location>
        <position position="320"/>
    </location>
</feature>
<dbReference type="GO" id="GO:0005737">
    <property type="term" value="C:cytoplasm"/>
    <property type="evidence" value="ECO:0007669"/>
    <property type="project" value="UniProtKB-SubCell"/>
</dbReference>
<evidence type="ECO:0000256" key="1">
    <source>
        <dbReference type="ARBA" id="ARBA00002174"/>
    </source>
</evidence>
<feature type="binding site" evidence="9">
    <location>
        <position position="347"/>
    </location>
    <ligand>
        <name>3-phosphoshikimate</name>
        <dbReference type="ChEBI" id="CHEBI:145989"/>
    </ligand>
</feature>
<feature type="binding site" evidence="9">
    <location>
        <position position="27"/>
    </location>
    <ligand>
        <name>3-phosphoshikimate</name>
        <dbReference type="ChEBI" id="CHEBI:145989"/>
    </ligand>
</feature>
<dbReference type="PANTHER" id="PTHR21090">
    <property type="entry name" value="AROM/DEHYDROQUINATE SYNTHASE"/>
    <property type="match status" value="1"/>
</dbReference>
<evidence type="ECO:0000256" key="7">
    <source>
        <dbReference type="ARBA" id="ARBA00023141"/>
    </source>
</evidence>
<dbReference type="InterPro" id="IPR006264">
    <property type="entry name" value="EPSP_synthase"/>
</dbReference>
<evidence type="ECO:0000256" key="5">
    <source>
        <dbReference type="ARBA" id="ARBA00022605"/>
    </source>
</evidence>
<dbReference type="PIRSF" id="PIRSF000505">
    <property type="entry name" value="EPSPS"/>
    <property type="match status" value="1"/>
</dbReference>
<dbReference type="AlphaFoldDB" id="A0A0E1X776"/>
<dbReference type="InterPro" id="IPR023193">
    <property type="entry name" value="EPSP_synthase_CS"/>
</dbReference>
<feature type="binding site" evidence="9">
    <location>
        <position position="98"/>
    </location>
    <ligand>
        <name>phosphoenolpyruvate</name>
        <dbReference type="ChEBI" id="CHEBI:58702"/>
    </ligand>
</feature>
<reference evidence="11" key="1">
    <citation type="submission" date="2010-05" db="EMBL/GenBank/DDBJ databases">
        <authorList>
            <person name="Muzny D."/>
            <person name="Qin X."/>
            <person name="Buhay C."/>
            <person name="Dugan-Rocha S."/>
            <person name="Ding Y."/>
            <person name="Chen G."/>
            <person name="Hawes A."/>
            <person name="Holder M."/>
            <person name="Jhangiani S."/>
            <person name="Johnson A."/>
            <person name="Khan Z."/>
            <person name="Li Z."/>
            <person name="Liu W."/>
            <person name="Liu X."/>
            <person name="Perez L."/>
            <person name="Shen H."/>
            <person name="Wang Q."/>
            <person name="Watt J."/>
            <person name="Xi L."/>
            <person name="Xin Y."/>
            <person name="Zhou J."/>
            <person name="Deng J."/>
            <person name="Jiang H."/>
            <person name="Liu Y."/>
            <person name="Qu J."/>
            <person name="Song X.-Z."/>
            <person name="Zhang L."/>
            <person name="Villasana D."/>
            <person name="Johnson A."/>
            <person name="Liu J."/>
            <person name="Liyanage D."/>
            <person name="Lorensuhewa L."/>
            <person name="Robinson T."/>
            <person name="Song A."/>
            <person name="Song B.-B."/>
            <person name="Dinh H."/>
            <person name="Thornton R."/>
            <person name="Coyle M."/>
            <person name="Francisco L."/>
            <person name="Jackson L."/>
            <person name="Javaid M."/>
            <person name="Korchina V."/>
            <person name="Kovar C."/>
            <person name="Mata R."/>
            <person name="Mathew T."/>
            <person name="Ngo R."/>
            <person name="Nguyen L."/>
            <person name="Nguyen N."/>
            <person name="Okwuonu G."/>
            <person name="Ongeri F."/>
            <person name="Pham C."/>
            <person name="Simmons D."/>
            <person name="Wilczek-Boney K."/>
            <person name="Hale W."/>
            <person name="Jakkamsetti A."/>
            <person name="Pham P."/>
            <person name="Ruth R."/>
            <person name="San Lucas F."/>
            <person name="Warren J."/>
            <person name="Zhang J."/>
            <person name="Zhao Z."/>
            <person name="Zhou C."/>
            <person name="Zhu D."/>
            <person name="Lee S."/>
            <person name="Bess C."/>
            <person name="Blankenburg K."/>
            <person name="Forbes L."/>
            <person name="Fu Q."/>
            <person name="Gubbala S."/>
            <person name="Hirani K."/>
            <person name="Jayaseelan J.C."/>
            <person name="Lara F."/>
            <person name="Munidasa M."/>
            <person name="Palculict T."/>
            <person name="Patil S."/>
            <person name="Pu L.-L."/>
            <person name="Saada N."/>
            <person name="Tang L."/>
            <person name="Weissenberger G."/>
            <person name="Zhu Y."/>
            <person name="Hemphill L."/>
            <person name="Shang Y."/>
            <person name="Youmans B."/>
            <person name="Ayvaz T."/>
            <person name="Ross M."/>
            <person name="Santibanez J."/>
            <person name="Aqrawi P."/>
            <person name="Gross S."/>
            <person name="Joshi V."/>
            <person name="Fowler G."/>
            <person name="Nazareth L."/>
            <person name="Reid J."/>
            <person name="Worley K."/>
            <person name="Petrosino J."/>
            <person name="Highlander S."/>
            <person name="Gibbs R."/>
        </authorList>
    </citation>
    <scope>NUCLEOTIDE SEQUENCE [LARGE SCALE GENOMIC DNA]</scope>
    <source>
        <strain evidence="11">MN8</strain>
    </source>
</reference>
<keyword evidence="6 9" id="KW-0808">Transferase</keyword>
<dbReference type="InterPro" id="IPR013792">
    <property type="entry name" value="RNA3'P_cycl/enolpyr_Trfase_a/b"/>
</dbReference>
<evidence type="ECO:0000256" key="6">
    <source>
        <dbReference type="ARBA" id="ARBA00022679"/>
    </source>
</evidence>
<comment type="pathway">
    <text evidence="2 9">Metabolic intermediate biosynthesis; chorismate biosynthesis; chorismate from D-erythrose 4-phosphate and phosphoenolpyruvate: step 6/7.</text>
</comment>
<dbReference type="PANTHER" id="PTHR21090:SF5">
    <property type="entry name" value="PENTAFUNCTIONAL AROM POLYPEPTIDE"/>
    <property type="match status" value="1"/>
</dbReference>
<comment type="caution">
    <text evidence="9">Lacks conserved residue(s) required for the propagation of feature annotation.</text>
</comment>
<feature type="binding site" evidence="9">
    <location>
        <position position="170"/>
    </location>
    <ligand>
        <name>3-phosphoshikimate</name>
        <dbReference type="ChEBI" id="CHEBI:145989"/>
    </ligand>
</feature>
<evidence type="ECO:0000256" key="4">
    <source>
        <dbReference type="ARBA" id="ARBA00022490"/>
    </source>
</evidence>
<dbReference type="GO" id="GO:0003866">
    <property type="term" value="F:3-phosphoshikimate 1-carboxyvinyltransferase activity"/>
    <property type="evidence" value="ECO:0007669"/>
    <property type="project" value="UniProtKB-UniRule"/>
</dbReference>
<dbReference type="CDD" id="cd01556">
    <property type="entry name" value="EPSP_synthase"/>
    <property type="match status" value="1"/>
</dbReference>
<dbReference type="FunFam" id="3.65.10.10:FF:000006">
    <property type="entry name" value="3-phosphoshikimate 1-carboxyvinyltransferase"/>
    <property type="match status" value="1"/>
</dbReference>
<feature type="domain" description="Enolpyruvate transferase" evidence="10">
    <location>
        <begin position="11"/>
        <end position="428"/>
    </location>
</feature>
<comment type="subunit">
    <text evidence="9">Monomer.</text>
</comment>
<dbReference type="HAMAP" id="MF_00210">
    <property type="entry name" value="EPSP_synth"/>
    <property type="match status" value="1"/>
</dbReference>
<dbReference type="PROSITE" id="PS00885">
    <property type="entry name" value="EPSP_SYNTHASE_2"/>
    <property type="match status" value="1"/>
</dbReference>
<feature type="binding site" evidence="9">
    <location>
        <position position="172"/>
    </location>
    <ligand>
        <name>phosphoenolpyruvate</name>
        <dbReference type="ChEBI" id="CHEBI:58702"/>
    </ligand>
</feature>
<comment type="catalytic activity">
    <reaction evidence="8">
        <text>3-phosphoshikimate + phosphoenolpyruvate = 5-O-(1-carboxyvinyl)-3-phosphoshikimate + phosphate</text>
        <dbReference type="Rhea" id="RHEA:21256"/>
        <dbReference type="ChEBI" id="CHEBI:43474"/>
        <dbReference type="ChEBI" id="CHEBI:57701"/>
        <dbReference type="ChEBI" id="CHEBI:58702"/>
        <dbReference type="ChEBI" id="CHEBI:145989"/>
        <dbReference type="EC" id="2.5.1.19"/>
    </reaction>
    <physiologicalReaction direction="left-to-right" evidence="8">
        <dbReference type="Rhea" id="RHEA:21257"/>
    </physiologicalReaction>
</comment>
<feature type="binding site" evidence="9">
    <location>
        <position position="26"/>
    </location>
    <ligand>
        <name>3-phosphoshikimate</name>
        <dbReference type="ChEBI" id="CHEBI:145989"/>
    </ligand>
</feature>
<evidence type="ECO:0000313" key="11">
    <source>
        <dbReference type="EMBL" id="EFH94658.1"/>
    </source>
</evidence>
<dbReference type="InterPro" id="IPR036968">
    <property type="entry name" value="Enolpyruvate_Tfrase_sf"/>
</dbReference>
<dbReference type="EC" id="2.5.1.19" evidence="9"/>
<dbReference type="NCBIfam" id="TIGR01356">
    <property type="entry name" value="aroA"/>
    <property type="match status" value="1"/>
</dbReference>